<dbReference type="Proteomes" id="UP001589750">
    <property type="component" value="Unassembled WGS sequence"/>
</dbReference>
<keyword evidence="4" id="KW-1185">Reference proteome</keyword>
<evidence type="ECO:0000256" key="2">
    <source>
        <dbReference type="SAM" id="SignalP"/>
    </source>
</evidence>
<sequence>MTVGSRGRSLAAVALAVVLTAAGAVPASAGPVTPAGPAGPAGPAPRAAAASSGTTVRHVVLEWKGAGARSRYTRSFAIPGIGTMTLTCRPDATRVSLKAIARERETQMWLAKYEDKSYGRAVAVKTVRIYRYAHASDDGRGGTANPQHEGLNQRRGKNGVENYAKGYAHGIISQRGGRNVAVGGDPLRAVTTFDLNWYWNGFDYPAKYRSCRFDGTFVTKTTPRIGLNWHGEGDAKGHDYQSVRLPGLGYAQLRCEPGRYGRQTVTLVPDDERAKAYVETVEGEGRVEDQVETRNLVTDRATGRLGPLPLPTNGMMRIFLEVDKVTTPFVMSSYQKLNDAASWRNTCEISMAQFPR</sequence>
<evidence type="ECO:0000313" key="4">
    <source>
        <dbReference type="Proteomes" id="UP001589750"/>
    </source>
</evidence>
<gene>
    <name evidence="3" type="ORF">ACFFRI_07385</name>
</gene>
<evidence type="ECO:0000313" key="3">
    <source>
        <dbReference type="EMBL" id="MFB9312863.1"/>
    </source>
</evidence>
<comment type="caution">
    <text evidence="3">The sequence shown here is derived from an EMBL/GenBank/DDBJ whole genome shotgun (WGS) entry which is preliminary data.</text>
</comment>
<organism evidence="3 4">
    <name type="scientific">Nocardioides plantarum</name>
    <dbReference type="NCBI Taxonomy" id="29299"/>
    <lineage>
        <taxon>Bacteria</taxon>
        <taxon>Bacillati</taxon>
        <taxon>Actinomycetota</taxon>
        <taxon>Actinomycetes</taxon>
        <taxon>Propionibacteriales</taxon>
        <taxon>Nocardioidaceae</taxon>
        <taxon>Nocardioides</taxon>
    </lineage>
</organism>
<feature type="region of interest" description="Disordered" evidence="1">
    <location>
        <begin position="136"/>
        <end position="155"/>
    </location>
</feature>
<evidence type="ECO:0000256" key="1">
    <source>
        <dbReference type="SAM" id="MobiDB-lite"/>
    </source>
</evidence>
<protein>
    <submittedName>
        <fullName evidence="3">Uncharacterized protein</fullName>
    </submittedName>
</protein>
<feature type="chain" id="PRO_5047341171" evidence="2">
    <location>
        <begin position="30"/>
        <end position="356"/>
    </location>
</feature>
<reference evidence="3 4" key="1">
    <citation type="submission" date="2024-09" db="EMBL/GenBank/DDBJ databases">
        <authorList>
            <person name="Sun Q."/>
            <person name="Mori K."/>
        </authorList>
    </citation>
    <scope>NUCLEOTIDE SEQUENCE [LARGE SCALE GENOMIC DNA]</scope>
    <source>
        <strain evidence="3 4">JCM 9626</strain>
    </source>
</reference>
<dbReference type="RefSeq" id="WP_140011538.1">
    <property type="nucleotide sequence ID" value="NZ_JBHMDG010000009.1"/>
</dbReference>
<accession>A0ABV5K7Y5</accession>
<proteinExistence type="predicted"/>
<feature type="signal peptide" evidence="2">
    <location>
        <begin position="1"/>
        <end position="29"/>
    </location>
</feature>
<dbReference type="EMBL" id="JBHMDG010000009">
    <property type="protein sequence ID" value="MFB9312863.1"/>
    <property type="molecule type" value="Genomic_DNA"/>
</dbReference>
<keyword evidence="2" id="KW-0732">Signal</keyword>
<name>A0ABV5K7Y5_9ACTN</name>